<dbReference type="CDD" id="cd02440">
    <property type="entry name" value="AdoMet_MTases"/>
    <property type="match status" value="1"/>
</dbReference>
<dbReference type="NCBIfam" id="TIGR03704">
    <property type="entry name" value="PrmC_rel_meth"/>
    <property type="match status" value="1"/>
</dbReference>
<feature type="domain" description="Methyltransferase small" evidence="6">
    <location>
        <begin position="67"/>
        <end position="171"/>
    </location>
</feature>
<dbReference type="GO" id="GO:0102559">
    <property type="term" value="F:peptide chain release factor N(5)-glutamine methyltransferase activity"/>
    <property type="evidence" value="ECO:0007669"/>
    <property type="project" value="UniProtKB-EC"/>
</dbReference>
<protein>
    <recommendedName>
        <fullName evidence="1">peptide chain release factor N(5)-glutamine methyltransferase</fullName>
        <ecNumber evidence="1">2.1.1.297</ecNumber>
    </recommendedName>
</protein>
<dbReference type="InterPro" id="IPR029063">
    <property type="entry name" value="SAM-dependent_MTases_sf"/>
</dbReference>
<evidence type="ECO:0000256" key="1">
    <source>
        <dbReference type="ARBA" id="ARBA00012771"/>
    </source>
</evidence>
<dbReference type="Proteomes" id="UP000198859">
    <property type="component" value="Chromosome I"/>
</dbReference>
<keyword evidence="2 7" id="KW-0489">Methyltransferase</keyword>
<evidence type="ECO:0000313" key="7">
    <source>
        <dbReference type="EMBL" id="SDT20241.1"/>
    </source>
</evidence>
<dbReference type="InterPro" id="IPR004556">
    <property type="entry name" value="HemK-like"/>
</dbReference>
<dbReference type="PANTHER" id="PTHR18895">
    <property type="entry name" value="HEMK METHYLTRANSFERASE"/>
    <property type="match status" value="1"/>
</dbReference>
<dbReference type="InterPro" id="IPR007848">
    <property type="entry name" value="Small_mtfrase_dom"/>
</dbReference>
<evidence type="ECO:0000256" key="3">
    <source>
        <dbReference type="ARBA" id="ARBA00022679"/>
    </source>
</evidence>
<dbReference type="PANTHER" id="PTHR18895:SF74">
    <property type="entry name" value="MTRF1L RELEASE FACTOR GLUTAMINE METHYLTRANSFERASE"/>
    <property type="match status" value="1"/>
</dbReference>
<sequence length="270" mass="28046">MDASSPDADPELVARLRAAGCVFAEDEAALLVGAADGTRALDDLVARRVAGEPLEQVLGWAEFCGRRVRVLPGVFVPRRRTEAMARLAVRLLRDRPAPRVVDLCCGTGAIALVVAQEVPGAEVHAADLDPVAVACARLELPPGTVYEGDLFDALPRRLRGLLDVVTCNAPYVPTGRIALMPPEARDHEHRVALDGGADGLDLHRRVAASAPAWLAPGGVLLLECSPAQAPVSAAACAGAGLLAEVLTRPEEGSTVVLARRPGPGPTAADG</sequence>
<dbReference type="NCBIfam" id="TIGR00536">
    <property type="entry name" value="hemK_fam"/>
    <property type="match status" value="1"/>
</dbReference>
<dbReference type="OrthoDB" id="9800643at2"/>
<dbReference type="InterPro" id="IPR050320">
    <property type="entry name" value="N5-glutamine_MTase"/>
</dbReference>
<name>A0A1H1YFU2_9ACTN</name>
<dbReference type="Gene3D" id="3.40.50.150">
    <property type="entry name" value="Vaccinia Virus protein VP39"/>
    <property type="match status" value="1"/>
</dbReference>
<dbReference type="AlphaFoldDB" id="A0A1H1YFU2"/>
<dbReference type="Gene3D" id="1.10.8.10">
    <property type="entry name" value="DNA helicase RuvA subunit, C-terminal domain"/>
    <property type="match status" value="1"/>
</dbReference>
<reference evidence="8" key="1">
    <citation type="submission" date="2016-10" db="EMBL/GenBank/DDBJ databases">
        <authorList>
            <person name="Varghese N."/>
            <person name="Submissions S."/>
        </authorList>
    </citation>
    <scope>NUCLEOTIDE SEQUENCE [LARGE SCALE GENOMIC DNA]</scope>
    <source>
        <strain evidence="8">DSM 22127</strain>
    </source>
</reference>
<gene>
    <name evidence="7" type="ORF">SAMN04488570_3829</name>
</gene>
<evidence type="ECO:0000313" key="8">
    <source>
        <dbReference type="Proteomes" id="UP000198859"/>
    </source>
</evidence>
<keyword evidence="3 7" id="KW-0808">Transferase</keyword>
<dbReference type="SUPFAM" id="SSF53335">
    <property type="entry name" value="S-adenosyl-L-methionine-dependent methyltransferases"/>
    <property type="match status" value="1"/>
</dbReference>
<dbReference type="GO" id="GO:0032259">
    <property type="term" value="P:methylation"/>
    <property type="evidence" value="ECO:0007669"/>
    <property type="project" value="UniProtKB-KW"/>
</dbReference>
<dbReference type="RefSeq" id="WP_091733086.1">
    <property type="nucleotide sequence ID" value="NZ_LT629757.1"/>
</dbReference>
<evidence type="ECO:0000256" key="4">
    <source>
        <dbReference type="ARBA" id="ARBA00022691"/>
    </source>
</evidence>
<keyword evidence="4" id="KW-0949">S-adenosyl-L-methionine</keyword>
<dbReference type="EMBL" id="LT629757">
    <property type="protein sequence ID" value="SDT20241.1"/>
    <property type="molecule type" value="Genomic_DNA"/>
</dbReference>
<dbReference type="Pfam" id="PF05175">
    <property type="entry name" value="MTS"/>
    <property type="match status" value="1"/>
</dbReference>
<dbReference type="EC" id="2.1.1.297" evidence="1"/>
<keyword evidence="8" id="KW-1185">Reference proteome</keyword>
<evidence type="ECO:0000256" key="5">
    <source>
        <dbReference type="ARBA" id="ARBA00048391"/>
    </source>
</evidence>
<dbReference type="InterPro" id="IPR022446">
    <property type="entry name" value="MeTrfrase_put"/>
</dbReference>
<evidence type="ECO:0000259" key="6">
    <source>
        <dbReference type="Pfam" id="PF05175"/>
    </source>
</evidence>
<accession>A0A1H1YFU2</accession>
<dbReference type="STRING" id="642780.SAMN04488570_3829"/>
<organism evidence="7 8">
    <name type="scientific">Nocardioides scoriae</name>
    <dbReference type="NCBI Taxonomy" id="642780"/>
    <lineage>
        <taxon>Bacteria</taxon>
        <taxon>Bacillati</taxon>
        <taxon>Actinomycetota</taxon>
        <taxon>Actinomycetes</taxon>
        <taxon>Propionibacteriales</taxon>
        <taxon>Nocardioidaceae</taxon>
        <taxon>Nocardioides</taxon>
    </lineage>
</organism>
<proteinExistence type="predicted"/>
<evidence type="ECO:0000256" key="2">
    <source>
        <dbReference type="ARBA" id="ARBA00022603"/>
    </source>
</evidence>
<comment type="catalytic activity">
    <reaction evidence="5">
        <text>L-glutaminyl-[peptide chain release factor] + S-adenosyl-L-methionine = N(5)-methyl-L-glutaminyl-[peptide chain release factor] + S-adenosyl-L-homocysteine + H(+)</text>
        <dbReference type="Rhea" id="RHEA:42896"/>
        <dbReference type="Rhea" id="RHEA-COMP:10271"/>
        <dbReference type="Rhea" id="RHEA-COMP:10272"/>
        <dbReference type="ChEBI" id="CHEBI:15378"/>
        <dbReference type="ChEBI" id="CHEBI:30011"/>
        <dbReference type="ChEBI" id="CHEBI:57856"/>
        <dbReference type="ChEBI" id="CHEBI:59789"/>
        <dbReference type="ChEBI" id="CHEBI:61891"/>
        <dbReference type="EC" id="2.1.1.297"/>
    </reaction>
</comment>